<organism evidence="2 3">
    <name type="scientific">Deinandra increscens subsp. villosa</name>
    <dbReference type="NCBI Taxonomy" id="3103831"/>
    <lineage>
        <taxon>Eukaryota</taxon>
        <taxon>Viridiplantae</taxon>
        <taxon>Streptophyta</taxon>
        <taxon>Embryophyta</taxon>
        <taxon>Tracheophyta</taxon>
        <taxon>Spermatophyta</taxon>
        <taxon>Magnoliopsida</taxon>
        <taxon>eudicotyledons</taxon>
        <taxon>Gunneridae</taxon>
        <taxon>Pentapetalae</taxon>
        <taxon>asterids</taxon>
        <taxon>campanulids</taxon>
        <taxon>Asterales</taxon>
        <taxon>Asteraceae</taxon>
        <taxon>Asteroideae</taxon>
        <taxon>Heliantheae alliance</taxon>
        <taxon>Madieae</taxon>
        <taxon>Madiinae</taxon>
        <taxon>Deinandra</taxon>
    </lineage>
</organism>
<evidence type="ECO:0000313" key="3">
    <source>
        <dbReference type="Proteomes" id="UP001408789"/>
    </source>
</evidence>
<proteinExistence type="predicted"/>
<dbReference type="AlphaFoldDB" id="A0AAP0CC33"/>
<comment type="caution">
    <text evidence="2">The sequence shown here is derived from an EMBL/GenBank/DDBJ whole genome shotgun (WGS) entry which is preliminary data.</text>
</comment>
<keyword evidence="3" id="KW-1185">Reference proteome</keyword>
<evidence type="ECO:0000256" key="1">
    <source>
        <dbReference type="SAM" id="MobiDB-lite"/>
    </source>
</evidence>
<protein>
    <submittedName>
        <fullName evidence="2">Uncharacterized protein</fullName>
    </submittedName>
</protein>
<dbReference type="Proteomes" id="UP001408789">
    <property type="component" value="Unassembled WGS sequence"/>
</dbReference>
<feature type="region of interest" description="Disordered" evidence="1">
    <location>
        <begin position="1"/>
        <end position="25"/>
    </location>
</feature>
<accession>A0AAP0CC33</accession>
<name>A0AAP0CC33_9ASTR</name>
<dbReference type="EMBL" id="JBCNJP010000320">
    <property type="protein sequence ID" value="KAK9050708.1"/>
    <property type="molecule type" value="Genomic_DNA"/>
</dbReference>
<dbReference type="PANTHER" id="PTHR35324:SF4">
    <property type="entry name" value="EXPRESSED PROTEIN"/>
    <property type="match status" value="1"/>
</dbReference>
<reference evidence="2 3" key="1">
    <citation type="submission" date="2024-04" db="EMBL/GenBank/DDBJ databases">
        <title>The reference genome of an endangered Asteraceae, Deinandra increscens subsp. villosa, native to the Central Coast of California.</title>
        <authorList>
            <person name="Guilliams M."/>
            <person name="Hasenstab-Lehman K."/>
            <person name="Meyer R."/>
            <person name="Mcevoy S."/>
        </authorList>
    </citation>
    <scope>NUCLEOTIDE SEQUENCE [LARGE SCALE GENOMIC DNA]</scope>
    <source>
        <tissue evidence="2">Leaf</tissue>
    </source>
</reference>
<sequence>MSRASSKQQQSSLTPSKTSVPPEYVSDDQIFIEDHELEDIDTDGVTSHIYLKSTNATGTLDKQTVLRRIRHRKRMNMVKSTINSLFSSPKKIRWVDNPFAAP</sequence>
<gene>
    <name evidence="2" type="ORF">SSX86_030322</name>
</gene>
<dbReference type="PANTHER" id="PTHR35324">
    <property type="entry name" value="BNAA08G03750D PROTEIN"/>
    <property type="match status" value="1"/>
</dbReference>
<feature type="compositionally biased region" description="Polar residues" evidence="1">
    <location>
        <begin position="1"/>
        <end position="19"/>
    </location>
</feature>
<evidence type="ECO:0000313" key="2">
    <source>
        <dbReference type="EMBL" id="KAK9050708.1"/>
    </source>
</evidence>